<feature type="compositionally biased region" description="Polar residues" evidence="1">
    <location>
        <begin position="18"/>
        <end position="31"/>
    </location>
</feature>
<feature type="region of interest" description="Disordered" evidence="1">
    <location>
        <begin position="1"/>
        <end position="58"/>
    </location>
</feature>
<sequence>MTQERNVNEGLSKGRGMTQHSQTSSEANCSGGNLGIGKRPVEHEDNSGGQTRPLKGQDLRIINTGTNFTNRADVVTGDIGYTLVRGFKWKGKTTITSSNLERLKAEKVIQTRSVAAANAANRQGKTTSSRKTFFPWKLVIFMLSCLF</sequence>
<evidence type="ECO:0000256" key="1">
    <source>
        <dbReference type="SAM" id="MobiDB-lite"/>
    </source>
</evidence>
<name>A0A6N2AEX4_SOLCI</name>
<reference evidence="2" key="1">
    <citation type="submission" date="2019-05" db="EMBL/GenBank/DDBJ databases">
        <title>The de novo reference genome and transcriptome assemblies of the wild tomato species Solanum chilense.</title>
        <authorList>
            <person name="Stam R."/>
            <person name="Nosenko T."/>
            <person name="Hoerger A.C."/>
            <person name="Stephan W."/>
            <person name="Seidel M.A."/>
            <person name="Kuhn J.M.M."/>
            <person name="Haberer G."/>
            <person name="Tellier A."/>
        </authorList>
    </citation>
    <scope>NUCLEOTIDE SEQUENCE</scope>
    <source>
        <tissue evidence="2">Mature leaves</tissue>
    </source>
</reference>
<comment type="caution">
    <text evidence="2">The sequence shown here is derived from an EMBL/GenBank/DDBJ whole genome shotgun (WGS) entry which is preliminary data.</text>
</comment>
<dbReference type="AlphaFoldDB" id="A0A6N2AEX4"/>
<gene>
    <name evidence="2" type="ORF">EJD97_016555</name>
</gene>
<accession>A0A6N2AEX4</accession>
<dbReference type="EMBL" id="RXGB01043685">
    <property type="protein sequence ID" value="TMW80695.1"/>
    <property type="molecule type" value="Genomic_DNA"/>
</dbReference>
<protein>
    <submittedName>
        <fullName evidence="2">Uncharacterized protein</fullName>
    </submittedName>
</protein>
<evidence type="ECO:0000313" key="2">
    <source>
        <dbReference type="EMBL" id="TMW80695.1"/>
    </source>
</evidence>
<proteinExistence type="predicted"/>
<organism evidence="2">
    <name type="scientific">Solanum chilense</name>
    <name type="common">Tomato</name>
    <name type="synonym">Lycopersicon chilense</name>
    <dbReference type="NCBI Taxonomy" id="4083"/>
    <lineage>
        <taxon>Eukaryota</taxon>
        <taxon>Viridiplantae</taxon>
        <taxon>Streptophyta</taxon>
        <taxon>Embryophyta</taxon>
        <taxon>Tracheophyta</taxon>
        <taxon>Spermatophyta</taxon>
        <taxon>Magnoliopsida</taxon>
        <taxon>eudicotyledons</taxon>
        <taxon>Gunneridae</taxon>
        <taxon>Pentapetalae</taxon>
        <taxon>asterids</taxon>
        <taxon>lamiids</taxon>
        <taxon>Solanales</taxon>
        <taxon>Solanaceae</taxon>
        <taxon>Solanoideae</taxon>
        <taxon>Solaneae</taxon>
        <taxon>Solanum</taxon>
        <taxon>Solanum subgen. Lycopersicon</taxon>
    </lineage>
</organism>